<dbReference type="Proteomes" id="UP000546162">
    <property type="component" value="Unassembled WGS sequence"/>
</dbReference>
<dbReference type="AlphaFoldDB" id="A0A7W7M935"/>
<gene>
    <name evidence="1" type="ORF">BJY16_005033</name>
</gene>
<evidence type="ECO:0008006" key="3">
    <source>
        <dbReference type="Google" id="ProtNLM"/>
    </source>
</evidence>
<sequence>MTMDAVRRWALVLVGTLGLVAVPVVRNAWPVRAAAPDPARIAASAARPYHGYVQSTGLLGLPALPRLQQVTALLSGTTEMRAWFAAPDRWRVDVLGPGTETDFYRTPDAEFTWDYGDNQLTRITGEPPVRLPRAADLTPPELVRRILSSAGGDRVEPLPAKRVAGIAAGGLRLIPSDPDTTVAHVDVWADPGGLPLQAEITAKGGARPVFVTRFLEVHAEAPDEGVLTPPAPRPGIGYTETEAPDLFRTINRWQPAALPDTLGGRTLSHATSVAGLYGRGLTGFVVIALPDRLGAAAYRQISAYGQQLPGGSAATITTGLLNLLAVRADDHTFLVAGLVSPALLRQVATEVRR</sequence>
<name>A0A7W7M935_9ACTN</name>
<dbReference type="EMBL" id="JACHNB010000001">
    <property type="protein sequence ID" value="MBB4741574.1"/>
    <property type="molecule type" value="Genomic_DNA"/>
</dbReference>
<evidence type="ECO:0000313" key="2">
    <source>
        <dbReference type="Proteomes" id="UP000546162"/>
    </source>
</evidence>
<comment type="caution">
    <text evidence="1">The sequence shown here is derived from an EMBL/GenBank/DDBJ whole genome shotgun (WGS) entry which is preliminary data.</text>
</comment>
<protein>
    <recommendedName>
        <fullName evidence="3">MucB/RseB-like sigma(E) regulatory protein</fullName>
    </recommendedName>
</protein>
<organism evidence="1 2">
    <name type="scientific">Actinoplanes octamycinicus</name>
    <dbReference type="NCBI Taxonomy" id="135948"/>
    <lineage>
        <taxon>Bacteria</taxon>
        <taxon>Bacillati</taxon>
        <taxon>Actinomycetota</taxon>
        <taxon>Actinomycetes</taxon>
        <taxon>Micromonosporales</taxon>
        <taxon>Micromonosporaceae</taxon>
        <taxon>Actinoplanes</taxon>
    </lineage>
</organism>
<evidence type="ECO:0000313" key="1">
    <source>
        <dbReference type="EMBL" id="MBB4741574.1"/>
    </source>
</evidence>
<dbReference type="Gene3D" id="2.50.20.10">
    <property type="entry name" value="Lipoprotein localisation LolA/LolB/LppX"/>
    <property type="match status" value="1"/>
</dbReference>
<accession>A0A7W7M935</accession>
<dbReference type="RefSeq" id="WP_185042037.1">
    <property type="nucleotide sequence ID" value="NZ_BAABFG010000005.1"/>
</dbReference>
<proteinExistence type="predicted"/>
<reference evidence="1 2" key="1">
    <citation type="submission" date="2020-08" db="EMBL/GenBank/DDBJ databases">
        <title>Sequencing the genomes of 1000 actinobacteria strains.</title>
        <authorList>
            <person name="Klenk H.-P."/>
        </authorList>
    </citation>
    <scope>NUCLEOTIDE SEQUENCE [LARGE SCALE GENOMIC DNA]</scope>
    <source>
        <strain evidence="1 2">DSM 45809</strain>
    </source>
</reference>
<keyword evidence="2" id="KW-1185">Reference proteome</keyword>